<accession>A0A413B1Q8</accession>
<gene>
    <name evidence="1" type="ORF">DWV78_17230</name>
</gene>
<evidence type="ECO:0000313" key="1">
    <source>
        <dbReference type="EMBL" id="RGW30615.1"/>
    </source>
</evidence>
<evidence type="ECO:0000313" key="2">
    <source>
        <dbReference type="Proteomes" id="UP000286581"/>
    </source>
</evidence>
<dbReference type="AlphaFoldDB" id="A0A413B1Q8"/>
<dbReference type="EMBL" id="QSAE01000187">
    <property type="protein sequence ID" value="RGW30615.1"/>
    <property type="molecule type" value="Genomic_DNA"/>
</dbReference>
<sequence length="115" mass="12817">MQLLWNENSVCFYIDGKSDLSLSKQIIGQVTLFSQNDKYESNKITKLLRETSTGDIIVDVITSCLYALDMIPFLQGIGSVANGLMTSIADTIDSDKNHIDDFKTEKAIDSFLKNT</sequence>
<name>A0A413B1Q8_9FIRM</name>
<protein>
    <submittedName>
        <fullName evidence="1">Uncharacterized protein</fullName>
    </submittedName>
</protein>
<dbReference type="Proteomes" id="UP000286581">
    <property type="component" value="Unassembled WGS sequence"/>
</dbReference>
<proteinExistence type="predicted"/>
<comment type="caution">
    <text evidence="1">The sequence shown here is derived from an EMBL/GenBank/DDBJ whole genome shotgun (WGS) entry which is preliminary data.</text>
</comment>
<reference evidence="1 2" key="1">
    <citation type="submission" date="2018-08" db="EMBL/GenBank/DDBJ databases">
        <title>A genome reference for cultivated species of the human gut microbiota.</title>
        <authorList>
            <person name="Zou Y."/>
            <person name="Xue W."/>
            <person name="Luo G."/>
        </authorList>
    </citation>
    <scope>NUCLEOTIDE SEQUENCE [LARGE SCALE GENOMIC DNA]</scope>
    <source>
        <strain evidence="1 2">AF12-8</strain>
    </source>
</reference>
<organism evidence="1 2">
    <name type="scientific">Agathobacter rectalis</name>
    <dbReference type="NCBI Taxonomy" id="39491"/>
    <lineage>
        <taxon>Bacteria</taxon>
        <taxon>Bacillati</taxon>
        <taxon>Bacillota</taxon>
        <taxon>Clostridia</taxon>
        <taxon>Lachnospirales</taxon>
        <taxon>Lachnospiraceae</taxon>
        <taxon>Agathobacter</taxon>
    </lineage>
</organism>